<sequence length="441" mass="47522">MECEPAILRASRCWPGQGLLPLQWAAMNSTFAFDVCIRGAGIVGKTLALTLAREKLRVALVAAPPAVATQAGQEPARERDVRAYALNHASHQLLQSLRCWPAAAVTPVQGMRIWGDGAGMVAFAAEALADAAGTAPQAHAPLNWIVDVPALEDVLDSAVHFQPSIEWVDAPVPAALTAICEGRQSATRTALGVEYETLAYAQHAVATRVRARVPHQGVARQWFQGDDILALLPLGGTDGHEYAVVWSTTPEHARQLLLVEEDEFVTQLQAIVQHGHAGEADEGNASEAGADELGFTLTASRHRWPLRLSRAQHWTGAMPAAWAGAYTAGVAQNWVLLGDAAHTVHPLSGSGLNLGLGDVRELAQQIAQRPLWRSAGDRRLLRNYERARKSALVPFVLATDGLQQLFAHHEGAVHALRNWGMNQFDRSAGLKSWLVRQASGL</sequence>
<proteinExistence type="predicted"/>
<keyword evidence="3" id="KW-1185">Reference proteome</keyword>
<evidence type="ECO:0000259" key="1">
    <source>
        <dbReference type="Pfam" id="PF01494"/>
    </source>
</evidence>
<protein>
    <submittedName>
        <fullName evidence="2">2-polyprenyl-6-methoxyphenol hydroxylase</fullName>
    </submittedName>
</protein>
<accession>A0A1M4X1Q8</accession>
<dbReference type="PRINTS" id="PR00420">
    <property type="entry name" value="RNGMNOXGNASE"/>
</dbReference>
<dbReference type="PANTHER" id="PTHR43876:SF7">
    <property type="entry name" value="UBIQUINONE BIOSYNTHESIS MONOOXYGENASE COQ6, MITOCHONDRIAL"/>
    <property type="match status" value="1"/>
</dbReference>
<evidence type="ECO:0000313" key="2">
    <source>
        <dbReference type="EMBL" id="SHE87441.1"/>
    </source>
</evidence>
<dbReference type="EMBL" id="FQUZ01000008">
    <property type="protein sequence ID" value="SHE87441.1"/>
    <property type="molecule type" value="Genomic_DNA"/>
</dbReference>
<dbReference type="InterPro" id="IPR051205">
    <property type="entry name" value="UbiH/COQ6_monooxygenase"/>
</dbReference>
<dbReference type="Gene3D" id="3.50.50.60">
    <property type="entry name" value="FAD/NAD(P)-binding domain"/>
    <property type="match status" value="2"/>
</dbReference>
<dbReference type="PANTHER" id="PTHR43876">
    <property type="entry name" value="UBIQUINONE BIOSYNTHESIS MONOOXYGENASE COQ6, MITOCHONDRIAL"/>
    <property type="match status" value="1"/>
</dbReference>
<dbReference type="InterPro" id="IPR002938">
    <property type="entry name" value="FAD-bd"/>
</dbReference>
<organism evidence="2 3">
    <name type="scientific">Lampropedia hyalina DSM 16112</name>
    <dbReference type="NCBI Taxonomy" id="1122156"/>
    <lineage>
        <taxon>Bacteria</taxon>
        <taxon>Pseudomonadati</taxon>
        <taxon>Pseudomonadota</taxon>
        <taxon>Betaproteobacteria</taxon>
        <taxon>Burkholderiales</taxon>
        <taxon>Comamonadaceae</taxon>
        <taxon>Lampropedia</taxon>
    </lineage>
</organism>
<dbReference type="AlphaFoldDB" id="A0A1M4X1Q8"/>
<dbReference type="GO" id="GO:0071949">
    <property type="term" value="F:FAD binding"/>
    <property type="evidence" value="ECO:0007669"/>
    <property type="project" value="InterPro"/>
</dbReference>
<gene>
    <name evidence="2" type="ORF">SAMN02745117_00970</name>
</gene>
<reference evidence="2 3" key="1">
    <citation type="submission" date="2016-11" db="EMBL/GenBank/DDBJ databases">
        <authorList>
            <person name="Jaros S."/>
            <person name="Januszkiewicz K."/>
            <person name="Wedrychowicz H."/>
        </authorList>
    </citation>
    <scope>NUCLEOTIDE SEQUENCE [LARGE SCALE GENOMIC DNA]</scope>
    <source>
        <strain evidence="2 3">DSM 16112</strain>
    </source>
</reference>
<dbReference type="Pfam" id="PF01494">
    <property type="entry name" value="FAD_binding_3"/>
    <property type="match status" value="1"/>
</dbReference>
<dbReference type="InterPro" id="IPR036188">
    <property type="entry name" value="FAD/NAD-bd_sf"/>
</dbReference>
<dbReference type="Proteomes" id="UP000184327">
    <property type="component" value="Unassembled WGS sequence"/>
</dbReference>
<name>A0A1M4X1Q8_9BURK</name>
<dbReference type="SUPFAM" id="SSF51905">
    <property type="entry name" value="FAD/NAD(P)-binding domain"/>
    <property type="match status" value="1"/>
</dbReference>
<dbReference type="STRING" id="1122156.SAMN02745117_00970"/>
<dbReference type="Gene3D" id="3.30.9.10">
    <property type="entry name" value="D-Amino Acid Oxidase, subunit A, domain 2"/>
    <property type="match status" value="1"/>
</dbReference>
<evidence type="ECO:0000313" key="3">
    <source>
        <dbReference type="Proteomes" id="UP000184327"/>
    </source>
</evidence>
<feature type="domain" description="FAD-binding" evidence="1">
    <location>
        <begin position="333"/>
        <end position="390"/>
    </location>
</feature>